<dbReference type="Proteomes" id="UP000245942">
    <property type="component" value="Unassembled WGS sequence"/>
</dbReference>
<evidence type="ECO:0000256" key="2">
    <source>
        <dbReference type="ARBA" id="ARBA00022692"/>
    </source>
</evidence>
<name>A0A316U0F8_9BASI</name>
<feature type="transmembrane region" description="Helical" evidence="6">
    <location>
        <begin position="446"/>
        <end position="471"/>
    </location>
</feature>
<accession>A0A316U0F8</accession>
<dbReference type="AlphaFoldDB" id="A0A316U0F8"/>
<feature type="transmembrane region" description="Helical" evidence="6">
    <location>
        <begin position="144"/>
        <end position="162"/>
    </location>
</feature>
<dbReference type="OrthoDB" id="196103at2759"/>
<dbReference type="PANTHER" id="PTHR23294:SF59">
    <property type="entry name" value="UNC93-LIKE PROTEIN C922.05C"/>
    <property type="match status" value="1"/>
</dbReference>
<feature type="transmembrane region" description="Helical" evidence="6">
    <location>
        <begin position="117"/>
        <end position="138"/>
    </location>
</feature>
<evidence type="ECO:0000256" key="4">
    <source>
        <dbReference type="ARBA" id="ARBA00023136"/>
    </source>
</evidence>
<keyword evidence="8" id="KW-1185">Reference proteome</keyword>
<feature type="compositionally biased region" description="Basic and acidic residues" evidence="5">
    <location>
        <begin position="477"/>
        <end position="492"/>
    </location>
</feature>
<dbReference type="Pfam" id="PF05978">
    <property type="entry name" value="UNC-93"/>
    <property type="match status" value="1"/>
</dbReference>
<dbReference type="InterPro" id="IPR051617">
    <property type="entry name" value="UNC-93-like_regulator"/>
</dbReference>
<keyword evidence="4 6" id="KW-0472">Membrane</keyword>
<evidence type="ECO:0000313" key="7">
    <source>
        <dbReference type="EMBL" id="PWN18899.1"/>
    </source>
</evidence>
<feature type="transmembrane region" description="Helical" evidence="6">
    <location>
        <begin position="337"/>
        <end position="357"/>
    </location>
</feature>
<dbReference type="Gene3D" id="1.20.1250.20">
    <property type="entry name" value="MFS general substrate transporter like domains"/>
    <property type="match status" value="2"/>
</dbReference>
<dbReference type="PANTHER" id="PTHR23294">
    <property type="entry name" value="ET TRANSLATION PRODUCT-RELATED"/>
    <property type="match status" value="1"/>
</dbReference>
<feature type="transmembrane region" description="Helical" evidence="6">
    <location>
        <begin position="91"/>
        <end position="110"/>
    </location>
</feature>
<evidence type="ECO:0000256" key="3">
    <source>
        <dbReference type="ARBA" id="ARBA00022989"/>
    </source>
</evidence>
<evidence type="ECO:0000313" key="8">
    <source>
        <dbReference type="Proteomes" id="UP000245942"/>
    </source>
</evidence>
<keyword evidence="2 6" id="KW-0812">Transmembrane</keyword>
<reference evidence="7 8" key="1">
    <citation type="journal article" date="2018" name="Mol. Biol. Evol.">
        <title>Broad Genomic Sampling Reveals a Smut Pathogenic Ancestry of the Fungal Clade Ustilaginomycotina.</title>
        <authorList>
            <person name="Kijpornyongpan T."/>
            <person name="Mondo S.J."/>
            <person name="Barry K."/>
            <person name="Sandor L."/>
            <person name="Lee J."/>
            <person name="Lipzen A."/>
            <person name="Pangilinan J."/>
            <person name="LaButti K."/>
            <person name="Hainaut M."/>
            <person name="Henrissat B."/>
            <person name="Grigoriev I.V."/>
            <person name="Spatafora J.W."/>
            <person name="Aime M.C."/>
        </authorList>
    </citation>
    <scope>NUCLEOTIDE SEQUENCE [LARGE SCALE GENOMIC DNA]</scope>
    <source>
        <strain evidence="7 8">MCA 4718</strain>
    </source>
</reference>
<feature type="transmembrane region" description="Helical" evidence="6">
    <location>
        <begin position="183"/>
        <end position="203"/>
    </location>
</feature>
<dbReference type="RefSeq" id="XP_025346059.1">
    <property type="nucleotide sequence ID" value="XM_025493068.1"/>
</dbReference>
<feature type="transmembrane region" description="Helical" evidence="6">
    <location>
        <begin position="384"/>
        <end position="407"/>
    </location>
</feature>
<evidence type="ECO:0000256" key="5">
    <source>
        <dbReference type="SAM" id="MobiDB-lite"/>
    </source>
</evidence>
<sequence length="510" mass="55753">MSDLRYTPSPEEVEGEKGINVEAHRHAVSYEDLKPSRLERIMGKRVARVYASPYAQVGLVGMVAFLCPGMFNCLSGIGGGGQVNADASNKASIALYSTFASVSFVAGSIHNKLGTRWTLWLGSLGYVIYVAAFLSYNFNANEGFVIFAGALLGVCASLFWSAQGALMLCYPSEGNKARAISEFWVIFNLGAVIGSAIAMGLSWNSATGAALSNGTYAAFVVLTFLGGGVAALLKDPATMIRTDGSRVVVPVNTTWAQELKGLYVVLRSDPYIILLFPLFFASNFFYTWQFNDFNGALFTLRTRSLNSLLYWLAQIFGALFLSLIADSSHLPRRTRAWCSWAIVTLVVFAVWGGSYSLQSHYTRASLKAGVPEEYPMDLTAGRPYAARAFLYIFSGFMDAVWQVNVYWLMGAISNDLGKLAMLAGFYKCLQSAGAAVAFGLDLNLQPYMTILAVTWSLCAAGLLFAAPLIALRVKERTEETRLDRGRSEREAEAEVEGEMEAEKEKERDLK</sequence>
<dbReference type="EMBL" id="KZ819333">
    <property type="protein sequence ID" value="PWN18899.1"/>
    <property type="molecule type" value="Genomic_DNA"/>
</dbReference>
<feature type="transmembrane region" description="Helical" evidence="6">
    <location>
        <begin position="308"/>
        <end position="325"/>
    </location>
</feature>
<dbReference type="GeneID" id="37014802"/>
<dbReference type="SUPFAM" id="SSF103473">
    <property type="entry name" value="MFS general substrate transporter"/>
    <property type="match status" value="1"/>
</dbReference>
<feature type="compositionally biased region" description="Basic and acidic residues" evidence="5">
    <location>
        <begin position="500"/>
        <end position="510"/>
    </location>
</feature>
<evidence type="ECO:0000256" key="1">
    <source>
        <dbReference type="ARBA" id="ARBA00004141"/>
    </source>
</evidence>
<dbReference type="InterPro" id="IPR036259">
    <property type="entry name" value="MFS_trans_sf"/>
</dbReference>
<organism evidence="7 8">
    <name type="scientific">Pseudomicrostroma glucosiphilum</name>
    <dbReference type="NCBI Taxonomy" id="1684307"/>
    <lineage>
        <taxon>Eukaryota</taxon>
        <taxon>Fungi</taxon>
        <taxon>Dikarya</taxon>
        <taxon>Basidiomycota</taxon>
        <taxon>Ustilaginomycotina</taxon>
        <taxon>Exobasidiomycetes</taxon>
        <taxon>Microstromatales</taxon>
        <taxon>Microstromatales incertae sedis</taxon>
        <taxon>Pseudomicrostroma</taxon>
    </lineage>
</organism>
<feature type="transmembrane region" description="Helical" evidence="6">
    <location>
        <begin position="49"/>
        <end position="71"/>
    </location>
</feature>
<dbReference type="GO" id="GO:0016020">
    <property type="term" value="C:membrane"/>
    <property type="evidence" value="ECO:0007669"/>
    <property type="project" value="UniProtKB-SubCell"/>
</dbReference>
<feature type="transmembrane region" description="Helical" evidence="6">
    <location>
        <begin position="215"/>
        <end position="233"/>
    </location>
</feature>
<proteinExistence type="predicted"/>
<protein>
    <submittedName>
        <fullName evidence="7">MFS general substrate transporter</fullName>
    </submittedName>
</protein>
<evidence type="ECO:0000256" key="6">
    <source>
        <dbReference type="SAM" id="Phobius"/>
    </source>
</evidence>
<feature type="region of interest" description="Disordered" evidence="5">
    <location>
        <begin position="477"/>
        <end position="510"/>
    </location>
</feature>
<dbReference type="InterPro" id="IPR010291">
    <property type="entry name" value="Ion_channel_UNC-93"/>
</dbReference>
<gene>
    <name evidence="7" type="ORF">BCV69DRAFT_284519</name>
</gene>
<keyword evidence="3 6" id="KW-1133">Transmembrane helix</keyword>
<feature type="transmembrane region" description="Helical" evidence="6">
    <location>
        <begin position="270"/>
        <end position="288"/>
    </location>
</feature>
<comment type="subcellular location">
    <subcellularLocation>
        <location evidence="1">Membrane</location>
        <topology evidence="1">Multi-pass membrane protein</topology>
    </subcellularLocation>
</comment>